<keyword evidence="1" id="KW-0472">Membrane</keyword>
<accession>A1ZU13</accession>
<gene>
    <name evidence="2" type="ORF">M23134_05999</name>
</gene>
<proteinExistence type="predicted"/>
<keyword evidence="3" id="KW-1185">Reference proteome</keyword>
<dbReference type="AlphaFoldDB" id="A1ZU13"/>
<protein>
    <submittedName>
        <fullName evidence="2">Uncharacterized protein</fullName>
    </submittedName>
</protein>
<evidence type="ECO:0000313" key="3">
    <source>
        <dbReference type="Proteomes" id="UP000004095"/>
    </source>
</evidence>
<reference evidence="2 3" key="1">
    <citation type="submission" date="2007-01" db="EMBL/GenBank/DDBJ databases">
        <authorList>
            <person name="Haygood M."/>
            <person name="Podell S."/>
            <person name="Anderson C."/>
            <person name="Hopkinson B."/>
            <person name="Roe K."/>
            <person name="Barbeau K."/>
            <person name="Gaasterland T."/>
            <person name="Ferriera S."/>
            <person name="Johnson J."/>
            <person name="Kravitz S."/>
            <person name="Beeson K."/>
            <person name="Sutton G."/>
            <person name="Rogers Y.-H."/>
            <person name="Friedman R."/>
            <person name="Frazier M."/>
            <person name="Venter J.C."/>
        </authorList>
    </citation>
    <scope>NUCLEOTIDE SEQUENCE [LARGE SCALE GENOMIC DNA]</scope>
    <source>
        <strain evidence="2 3">ATCC 23134</strain>
    </source>
</reference>
<dbReference type="EMBL" id="AAWS01000038">
    <property type="protein sequence ID" value="EAY26126.1"/>
    <property type="molecule type" value="Genomic_DNA"/>
</dbReference>
<evidence type="ECO:0000313" key="2">
    <source>
        <dbReference type="EMBL" id="EAY26126.1"/>
    </source>
</evidence>
<organism evidence="2 3">
    <name type="scientific">Microscilla marina ATCC 23134</name>
    <dbReference type="NCBI Taxonomy" id="313606"/>
    <lineage>
        <taxon>Bacteria</taxon>
        <taxon>Pseudomonadati</taxon>
        <taxon>Bacteroidota</taxon>
        <taxon>Cytophagia</taxon>
        <taxon>Cytophagales</taxon>
        <taxon>Microscillaceae</taxon>
        <taxon>Microscilla</taxon>
    </lineage>
</organism>
<sequence>MKTANNYDDWVKVKSKKEIRALNPKNNDLIWYAGLCNQHKTHPSECTHHAPITLQEFFRRRNQKQRKKIKKVYYHRTTAPTMGFWAGVQHQTQQNVAVIANFIVVLLVIGYIFFDIHSHSTHLPEAKHKTAHIDTSKNAQVSDGLNISKQ</sequence>
<keyword evidence="1" id="KW-1133">Transmembrane helix</keyword>
<comment type="caution">
    <text evidence="2">The sequence shown here is derived from an EMBL/GenBank/DDBJ whole genome shotgun (WGS) entry which is preliminary data.</text>
</comment>
<name>A1ZU13_MICM2</name>
<feature type="transmembrane region" description="Helical" evidence="1">
    <location>
        <begin position="96"/>
        <end position="114"/>
    </location>
</feature>
<keyword evidence="1" id="KW-0812">Transmembrane</keyword>
<dbReference type="Proteomes" id="UP000004095">
    <property type="component" value="Unassembled WGS sequence"/>
</dbReference>
<dbReference type="RefSeq" id="WP_002701534.1">
    <property type="nucleotide sequence ID" value="NZ_AAWS01000038.1"/>
</dbReference>
<evidence type="ECO:0000256" key="1">
    <source>
        <dbReference type="SAM" id="Phobius"/>
    </source>
</evidence>